<comment type="caution">
    <text evidence="1">The sequence shown here is derived from an EMBL/GenBank/DDBJ whole genome shotgun (WGS) entry which is preliminary data.</text>
</comment>
<dbReference type="SUPFAM" id="SSF53756">
    <property type="entry name" value="UDP-Glycosyltransferase/glycogen phosphorylase"/>
    <property type="match status" value="1"/>
</dbReference>
<dbReference type="EMBL" id="JAUSVY010000009">
    <property type="protein sequence ID" value="MDQ0506619.1"/>
    <property type="molecule type" value="Genomic_DNA"/>
</dbReference>
<keyword evidence="2" id="KW-1185">Reference proteome</keyword>
<reference evidence="1 2" key="1">
    <citation type="submission" date="2023-07" db="EMBL/GenBank/DDBJ databases">
        <title>Genomic Encyclopedia of Type Strains, Phase IV (KMG-IV): sequencing the most valuable type-strain genomes for metagenomic binning, comparative biology and taxonomic classification.</title>
        <authorList>
            <person name="Goeker M."/>
        </authorList>
    </citation>
    <scope>NUCLEOTIDE SEQUENCE [LARGE SCALE GENOMIC DNA]</scope>
    <source>
        <strain evidence="1 2">DSM 3770</strain>
    </source>
</reference>
<gene>
    <name evidence="1" type="ORF">QOZ94_003433</name>
</gene>
<evidence type="ECO:0000313" key="2">
    <source>
        <dbReference type="Proteomes" id="UP001241747"/>
    </source>
</evidence>
<evidence type="ECO:0000313" key="1">
    <source>
        <dbReference type="EMBL" id="MDQ0506619.1"/>
    </source>
</evidence>
<organism evidence="1 2">
    <name type="scientific">Xanthobacter agilis</name>
    <dbReference type="NCBI Taxonomy" id="47492"/>
    <lineage>
        <taxon>Bacteria</taxon>
        <taxon>Pseudomonadati</taxon>
        <taxon>Pseudomonadota</taxon>
        <taxon>Alphaproteobacteria</taxon>
        <taxon>Hyphomicrobiales</taxon>
        <taxon>Xanthobacteraceae</taxon>
        <taxon>Xanthobacter</taxon>
    </lineage>
</organism>
<proteinExistence type="predicted"/>
<dbReference type="RefSeq" id="WP_237345289.1">
    <property type="nucleotide sequence ID" value="NZ_JABWGX010000009.1"/>
</dbReference>
<sequence>MKRIFYSDYGAEPSRLQRIEALLRHLKDNGAAVCRTSRHPIESVALTLPLPNFLRQSTSKQGLTLGQNADPKNQLLRIAGQTLNYDVPKRGAADCYASAYLYKCYIEEELSRFEPDLVILWHQFNAYHYIIAAWCRRNNVPVIYGENGVLPGSWCFEFGGQMAESWIAREPSRFAALPIDGTDIAHAQAYLEHARRNRLSRKTDMTAVSESDLSQILAADPRPKILYAGINDYKTGLQPYTTTRTPLHAADFISTEQGLQALLRVARRNNWYILYKPHPSTTHAITAVAEHEEYLTLIDKRIDLLDLLPLINVLTTIVSQSAYMSVMHERPTVIMGKMQLSGSGLVREALFNAQLESAVKKSIADGSRKPNQRRLLEHIARLLKFYVISPEFSDPGLFKYSLSDFARSLLTEMPSPACTVRA</sequence>
<dbReference type="Proteomes" id="UP001241747">
    <property type="component" value="Unassembled WGS sequence"/>
</dbReference>
<protein>
    <submittedName>
        <fullName evidence="1">Uncharacterized protein</fullName>
    </submittedName>
</protein>
<accession>A0ABU0LHJ3</accession>
<name>A0ABU0LHJ3_XANAG</name>